<accession>A0A6G1J422</accession>
<dbReference type="EMBL" id="MU005579">
    <property type="protein sequence ID" value="KAF2685158.1"/>
    <property type="molecule type" value="Genomic_DNA"/>
</dbReference>
<organism evidence="1 2">
    <name type="scientific">Lentithecium fluviatile CBS 122367</name>
    <dbReference type="NCBI Taxonomy" id="1168545"/>
    <lineage>
        <taxon>Eukaryota</taxon>
        <taxon>Fungi</taxon>
        <taxon>Dikarya</taxon>
        <taxon>Ascomycota</taxon>
        <taxon>Pezizomycotina</taxon>
        <taxon>Dothideomycetes</taxon>
        <taxon>Pleosporomycetidae</taxon>
        <taxon>Pleosporales</taxon>
        <taxon>Massarineae</taxon>
        <taxon>Lentitheciaceae</taxon>
        <taxon>Lentithecium</taxon>
    </lineage>
</organism>
<keyword evidence="2" id="KW-1185">Reference proteome</keyword>
<gene>
    <name evidence="1" type="ORF">K458DRAFT_20894</name>
</gene>
<dbReference type="Proteomes" id="UP000799291">
    <property type="component" value="Unassembled WGS sequence"/>
</dbReference>
<protein>
    <submittedName>
        <fullName evidence="1">Uncharacterized protein</fullName>
    </submittedName>
</protein>
<reference evidence="1" key="1">
    <citation type="journal article" date="2020" name="Stud. Mycol.">
        <title>101 Dothideomycetes genomes: a test case for predicting lifestyles and emergence of pathogens.</title>
        <authorList>
            <person name="Haridas S."/>
            <person name="Albert R."/>
            <person name="Binder M."/>
            <person name="Bloem J."/>
            <person name="Labutti K."/>
            <person name="Salamov A."/>
            <person name="Andreopoulos B."/>
            <person name="Baker S."/>
            <person name="Barry K."/>
            <person name="Bills G."/>
            <person name="Bluhm B."/>
            <person name="Cannon C."/>
            <person name="Castanera R."/>
            <person name="Culley D."/>
            <person name="Daum C."/>
            <person name="Ezra D."/>
            <person name="Gonzalez J."/>
            <person name="Henrissat B."/>
            <person name="Kuo A."/>
            <person name="Liang C."/>
            <person name="Lipzen A."/>
            <person name="Lutzoni F."/>
            <person name="Magnuson J."/>
            <person name="Mondo S."/>
            <person name="Nolan M."/>
            <person name="Ohm R."/>
            <person name="Pangilinan J."/>
            <person name="Park H.-J."/>
            <person name="Ramirez L."/>
            <person name="Alfaro M."/>
            <person name="Sun H."/>
            <person name="Tritt A."/>
            <person name="Yoshinaga Y."/>
            <person name="Zwiers L.-H."/>
            <person name="Turgeon B."/>
            <person name="Goodwin S."/>
            <person name="Spatafora J."/>
            <person name="Crous P."/>
            <person name="Grigoriev I."/>
        </authorList>
    </citation>
    <scope>NUCLEOTIDE SEQUENCE</scope>
    <source>
        <strain evidence="1">CBS 122367</strain>
    </source>
</reference>
<sequence>MTQSSSMATSSAPLYPPPENWRFFQRFNRLSVELREMVFFYVFLHETHEEMLEELDTFHCALVARDRRSTLVDAPFLHVLPNLSCVNRQLYQECLPVFLCLCRIEMDGKGSIHSFCNFLQLVPANRAYTAIRELRVWVLALSLIDRNVMRGNSTLTHPLHQGFAVNYCVTSHVTLPREASPRRLR</sequence>
<dbReference type="AlphaFoldDB" id="A0A6G1J422"/>
<dbReference type="OrthoDB" id="3800967at2759"/>
<evidence type="ECO:0000313" key="1">
    <source>
        <dbReference type="EMBL" id="KAF2685158.1"/>
    </source>
</evidence>
<name>A0A6G1J422_9PLEO</name>
<proteinExistence type="predicted"/>
<evidence type="ECO:0000313" key="2">
    <source>
        <dbReference type="Proteomes" id="UP000799291"/>
    </source>
</evidence>